<dbReference type="AlphaFoldDB" id="A0A0W0ZH57"/>
<reference evidence="2 3" key="1">
    <citation type="submission" date="2015-11" db="EMBL/GenBank/DDBJ databases">
        <title>Genomic analysis of 38 Legionella species identifies large and diverse effector repertoires.</title>
        <authorList>
            <person name="Burstein D."/>
            <person name="Amaro F."/>
            <person name="Zusman T."/>
            <person name="Lifshitz Z."/>
            <person name="Cohen O."/>
            <person name="Gilbert J.A."/>
            <person name="Pupko T."/>
            <person name="Shuman H.A."/>
            <person name="Segal G."/>
        </authorList>
    </citation>
    <scope>NUCLEOTIDE SEQUENCE [LARGE SCALE GENOMIC DNA]</scope>
    <source>
        <strain evidence="2 3">IMVS3376</strain>
    </source>
</reference>
<evidence type="ECO:0000256" key="1">
    <source>
        <dbReference type="SAM" id="MobiDB-lite"/>
    </source>
</evidence>
<dbReference type="EMBL" id="LNYY01000019">
    <property type="protein sequence ID" value="KTD68330.1"/>
    <property type="molecule type" value="Genomic_DNA"/>
</dbReference>
<dbReference type="PATRIC" id="fig|947033.5.peg.1581"/>
<proteinExistence type="predicted"/>
<evidence type="ECO:0000313" key="3">
    <source>
        <dbReference type="Proteomes" id="UP000054926"/>
    </source>
</evidence>
<evidence type="ECO:0000313" key="2">
    <source>
        <dbReference type="EMBL" id="KTD68330.1"/>
    </source>
</evidence>
<dbReference type="GO" id="GO:0016787">
    <property type="term" value="F:hydrolase activity"/>
    <property type="evidence" value="ECO:0007669"/>
    <property type="project" value="UniProtKB-KW"/>
</dbReference>
<gene>
    <name evidence="2" type="ORF">Lste_1488</name>
</gene>
<organism evidence="2 3">
    <name type="scientific">Legionella steelei</name>
    <dbReference type="NCBI Taxonomy" id="947033"/>
    <lineage>
        <taxon>Bacteria</taxon>
        <taxon>Pseudomonadati</taxon>
        <taxon>Pseudomonadota</taxon>
        <taxon>Gammaproteobacteria</taxon>
        <taxon>Legionellales</taxon>
        <taxon>Legionellaceae</taxon>
        <taxon>Legionella</taxon>
    </lineage>
</organism>
<protein>
    <submittedName>
        <fullName evidence="2">Membrane-associated HD superfamily hydrolase</fullName>
    </submittedName>
</protein>
<dbReference type="STRING" id="947033.Lste_1488"/>
<dbReference type="RefSeq" id="WP_058510436.1">
    <property type="nucleotide sequence ID" value="NZ_DAIOMV010000001.1"/>
</dbReference>
<name>A0A0W0ZH57_9GAMM</name>
<sequence length="298" mass="33706">MSTEFDKRRDEANKSSVEGVEKLRKDQRDKDWQSGLETAQMAQRQKWAKFMDDLRNKHKLKNRREGGPETYWQEVDQLADSMINSEQNAFNDWRSNMMSLLNMLTKLNKAINISVDQVGGELVDYVKTKTKNVPYIGAIFHPNERIYQSIKAAIMHKLIKGVGDIASPVLDHKVTFKDGKVHIADLTRADTGASLGDKKTADGRLVKEQNEANKAFKVFVDLWLEENGYEPILNPPGTPRGTPVAYKNKTTGALLDEDVFNDLNNDPNTSFSSFLKANAKLKYGEQQEPEQNSTPTPT</sequence>
<dbReference type="Proteomes" id="UP000054926">
    <property type="component" value="Unassembled WGS sequence"/>
</dbReference>
<feature type="compositionally biased region" description="Basic and acidic residues" evidence="1">
    <location>
        <begin position="1"/>
        <end position="32"/>
    </location>
</feature>
<keyword evidence="3" id="KW-1185">Reference proteome</keyword>
<keyword evidence="2" id="KW-0378">Hydrolase</keyword>
<dbReference type="OrthoDB" id="5651835at2"/>
<comment type="caution">
    <text evidence="2">The sequence shown here is derived from an EMBL/GenBank/DDBJ whole genome shotgun (WGS) entry which is preliminary data.</text>
</comment>
<feature type="region of interest" description="Disordered" evidence="1">
    <location>
        <begin position="1"/>
        <end position="38"/>
    </location>
</feature>
<accession>A0A0W0ZH57</accession>